<organism evidence="2 3">
    <name type="scientific">Sphingomonas jatrophae</name>
    <dbReference type="NCBI Taxonomy" id="1166337"/>
    <lineage>
        <taxon>Bacteria</taxon>
        <taxon>Pseudomonadati</taxon>
        <taxon>Pseudomonadota</taxon>
        <taxon>Alphaproteobacteria</taxon>
        <taxon>Sphingomonadales</taxon>
        <taxon>Sphingomonadaceae</taxon>
        <taxon>Sphingomonas</taxon>
    </lineage>
</organism>
<reference evidence="2 3" key="1">
    <citation type="submission" date="2016-10" db="EMBL/GenBank/DDBJ databases">
        <authorList>
            <person name="de Groot N.N."/>
        </authorList>
    </citation>
    <scope>NUCLEOTIDE SEQUENCE [LARGE SCALE GENOMIC DNA]</scope>
    <source>
        <strain evidence="2 3">S5-249</strain>
    </source>
</reference>
<keyword evidence="3" id="KW-1185">Reference proteome</keyword>
<sequence>MASTPDNHPDSLPPERSDDIERVSPGGDDGRTSVEDTSGDGNSVDSPGTYGGTAGTGGVNKAQEDLDR</sequence>
<feature type="compositionally biased region" description="Basic and acidic residues" evidence="1">
    <location>
        <begin position="7"/>
        <end position="34"/>
    </location>
</feature>
<accession>A0A1I6JUS8</accession>
<proteinExistence type="predicted"/>
<feature type="compositionally biased region" description="Gly residues" evidence="1">
    <location>
        <begin position="49"/>
        <end position="58"/>
    </location>
</feature>
<dbReference type="AlphaFoldDB" id="A0A1I6JUS8"/>
<dbReference type="RefSeq" id="WP_093311372.1">
    <property type="nucleotide sequence ID" value="NZ_FOZG01000001.1"/>
</dbReference>
<protein>
    <submittedName>
        <fullName evidence="2">Uncharacterized protein</fullName>
    </submittedName>
</protein>
<dbReference type="EMBL" id="FOZG01000001">
    <property type="protein sequence ID" value="SFR82765.1"/>
    <property type="molecule type" value="Genomic_DNA"/>
</dbReference>
<feature type="compositionally biased region" description="Polar residues" evidence="1">
    <location>
        <begin position="35"/>
        <end position="46"/>
    </location>
</feature>
<evidence type="ECO:0000313" key="3">
    <source>
        <dbReference type="Proteomes" id="UP000198824"/>
    </source>
</evidence>
<gene>
    <name evidence="2" type="ORF">SAMN05192580_0917</name>
</gene>
<dbReference type="STRING" id="1166337.SAMN05192580_0917"/>
<evidence type="ECO:0000313" key="2">
    <source>
        <dbReference type="EMBL" id="SFR82765.1"/>
    </source>
</evidence>
<dbReference type="Proteomes" id="UP000198824">
    <property type="component" value="Unassembled WGS sequence"/>
</dbReference>
<feature type="region of interest" description="Disordered" evidence="1">
    <location>
        <begin position="1"/>
        <end position="68"/>
    </location>
</feature>
<name>A0A1I6JUS8_9SPHN</name>
<evidence type="ECO:0000256" key="1">
    <source>
        <dbReference type="SAM" id="MobiDB-lite"/>
    </source>
</evidence>